<dbReference type="RefSeq" id="WP_381170833.1">
    <property type="nucleotide sequence ID" value="NZ_JBHSFK010000010.1"/>
</dbReference>
<keyword evidence="2" id="KW-1185">Reference proteome</keyword>
<evidence type="ECO:0008006" key="3">
    <source>
        <dbReference type="Google" id="ProtNLM"/>
    </source>
</evidence>
<dbReference type="Proteomes" id="UP001595839">
    <property type="component" value="Unassembled WGS sequence"/>
</dbReference>
<evidence type="ECO:0000313" key="1">
    <source>
        <dbReference type="EMBL" id="MFC4501392.1"/>
    </source>
</evidence>
<sequence length="223" mass="23452">MSLSESPSPLRLLADVFASPAGAPFALAGGYALQAHGLLERPHANLDLATASPEPLRRLAWEVGAALTALGHEVGVEGTTPLTAHLTVGAVPLTLHRENLWAPPVPTPYGPCLALPDAVGTKMRALYGRGLAVDLVDARAAAERFGLPELEELGRRHLRDGDGDLDPTVLQGRLTGTDHYPDAAFTAHGLAESDIAALRAWAQAWSTDIAERLLEDGASPDDC</sequence>
<proteinExistence type="predicted"/>
<reference evidence="2" key="1">
    <citation type="journal article" date="2019" name="Int. J. Syst. Evol. Microbiol.">
        <title>The Global Catalogue of Microorganisms (GCM) 10K type strain sequencing project: providing services to taxonomists for standard genome sequencing and annotation.</title>
        <authorList>
            <consortium name="The Broad Institute Genomics Platform"/>
            <consortium name="The Broad Institute Genome Sequencing Center for Infectious Disease"/>
            <person name="Wu L."/>
            <person name="Ma J."/>
        </authorList>
    </citation>
    <scope>NUCLEOTIDE SEQUENCE [LARGE SCALE GENOMIC DNA]</scope>
    <source>
        <strain evidence="2">CGMCC 4.7177</strain>
    </source>
</reference>
<comment type="caution">
    <text evidence="1">The sequence shown here is derived from an EMBL/GenBank/DDBJ whole genome shotgun (WGS) entry which is preliminary data.</text>
</comment>
<name>A0ABV9APR2_9ACTN</name>
<evidence type="ECO:0000313" key="2">
    <source>
        <dbReference type="Proteomes" id="UP001595839"/>
    </source>
</evidence>
<accession>A0ABV9APR2</accession>
<organism evidence="1 2">
    <name type="scientific">Streptomyces vulcanius</name>
    <dbReference type="NCBI Taxonomy" id="1441876"/>
    <lineage>
        <taxon>Bacteria</taxon>
        <taxon>Bacillati</taxon>
        <taxon>Actinomycetota</taxon>
        <taxon>Actinomycetes</taxon>
        <taxon>Kitasatosporales</taxon>
        <taxon>Streptomycetaceae</taxon>
        <taxon>Streptomyces</taxon>
    </lineage>
</organism>
<gene>
    <name evidence="1" type="ORF">ACFPIH_17965</name>
</gene>
<dbReference type="EMBL" id="JBHSFK010000010">
    <property type="protein sequence ID" value="MFC4501392.1"/>
    <property type="molecule type" value="Genomic_DNA"/>
</dbReference>
<protein>
    <recommendedName>
        <fullName evidence="3">Nucleotidyl transferase AbiEii/AbiGii toxin family protein</fullName>
    </recommendedName>
</protein>